<dbReference type="RefSeq" id="WP_380024945.1">
    <property type="nucleotide sequence ID" value="NZ_JBHSHC010000044.1"/>
</dbReference>
<organism evidence="1 2">
    <name type="scientific">Effusibacillus consociatus</name>
    <dbReference type="NCBI Taxonomy" id="1117041"/>
    <lineage>
        <taxon>Bacteria</taxon>
        <taxon>Bacillati</taxon>
        <taxon>Bacillota</taxon>
        <taxon>Bacilli</taxon>
        <taxon>Bacillales</taxon>
        <taxon>Alicyclobacillaceae</taxon>
        <taxon>Effusibacillus</taxon>
    </lineage>
</organism>
<dbReference type="PANTHER" id="PTHR43434">
    <property type="entry name" value="PHOSPHOGLYCOLATE PHOSPHATASE"/>
    <property type="match status" value="1"/>
</dbReference>
<accession>A0ABV9Q331</accession>
<gene>
    <name evidence="1" type="ORF">ACFO8Q_06725</name>
</gene>
<name>A0ABV9Q331_9BACL</name>
<dbReference type="InterPro" id="IPR050155">
    <property type="entry name" value="HAD-like_hydrolase_sf"/>
</dbReference>
<dbReference type="InterPro" id="IPR023214">
    <property type="entry name" value="HAD_sf"/>
</dbReference>
<sequence length="356" mass="39590">MKYTTVLFDVDGVMLGEDTYFNATSQTIHEVIVTERFLGAAKTESNPNRERLAEIRRQVLGPKDEVLDFLKGRGVNSNWDMVYLMVSHSILKNLARAVDKEWASELCRSGITLADFPEIRSKVEVSPAFADFTKDFPAELEKHQFLQYLNQLAAEWVGAETEAFGRASQLWEETRQIFQEFYLGDGKEKPGYLDREEPIVPGEELQALLAKLADKGIALGIGTGRPEKETLIPLEVLGVLNYIPKERIATASTVLEAEEETGVTPLAKPHPFSYLRALRGAEPSHTEILKEQLPLTRLDVLVVGDSLADLLAARALGVSFAATLTGHEGERARGMFEAHGADHILRDVRELAALFE</sequence>
<dbReference type="Proteomes" id="UP001596002">
    <property type="component" value="Unassembled WGS sequence"/>
</dbReference>
<dbReference type="PANTHER" id="PTHR43434:SF1">
    <property type="entry name" value="PHOSPHOGLYCOLATE PHOSPHATASE"/>
    <property type="match status" value="1"/>
</dbReference>
<dbReference type="Gene3D" id="3.40.50.1000">
    <property type="entry name" value="HAD superfamily/HAD-like"/>
    <property type="match status" value="1"/>
</dbReference>
<protein>
    <submittedName>
        <fullName evidence="1">HAD family hydrolase</fullName>
        <ecNumber evidence="1">3.-.-.-</ecNumber>
    </submittedName>
</protein>
<dbReference type="SFLD" id="SFLDS00003">
    <property type="entry name" value="Haloacid_Dehalogenase"/>
    <property type="match status" value="1"/>
</dbReference>
<dbReference type="SFLD" id="SFLDG01129">
    <property type="entry name" value="C1.5:_HAD__Beta-PGM__Phosphata"/>
    <property type="match status" value="1"/>
</dbReference>
<keyword evidence="2" id="KW-1185">Reference proteome</keyword>
<dbReference type="InterPro" id="IPR036412">
    <property type="entry name" value="HAD-like_sf"/>
</dbReference>
<dbReference type="EMBL" id="JBHSHC010000044">
    <property type="protein sequence ID" value="MFC4767060.1"/>
    <property type="molecule type" value="Genomic_DNA"/>
</dbReference>
<dbReference type="GO" id="GO:0016787">
    <property type="term" value="F:hydrolase activity"/>
    <property type="evidence" value="ECO:0007669"/>
    <property type="project" value="UniProtKB-KW"/>
</dbReference>
<reference evidence="2" key="1">
    <citation type="journal article" date="2019" name="Int. J. Syst. Evol. Microbiol.">
        <title>The Global Catalogue of Microorganisms (GCM) 10K type strain sequencing project: providing services to taxonomists for standard genome sequencing and annotation.</title>
        <authorList>
            <consortium name="The Broad Institute Genomics Platform"/>
            <consortium name="The Broad Institute Genome Sequencing Center for Infectious Disease"/>
            <person name="Wu L."/>
            <person name="Ma J."/>
        </authorList>
    </citation>
    <scope>NUCLEOTIDE SEQUENCE [LARGE SCALE GENOMIC DNA]</scope>
    <source>
        <strain evidence="2">WYCCWR 12678</strain>
    </source>
</reference>
<evidence type="ECO:0000313" key="1">
    <source>
        <dbReference type="EMBL" id="MFC4767060.1"/>
    </source>
</evidence>
<keyword evidence="1" id="KW-0378">Hydrolase</keyword>
<comment type="caution">
    <text evidence="1">The sequence shown here is derived from an EMBL/GenBank/DDBJ whole genome shotgun (WGS) entry which is preliminary data.</text>
</comment>
<evidence type="ECO:0000313" key="2">
    <source>
        <dbReference type="Proteomes" id="UP001596002"/>
    </source>
</evidence>
<proteinExistence type="predicted"/>
<dbReference type="EC" id="3.-.-.-" evidence="1"/>
<dbReference type="Pfam" id="PF00702">
    <property type="entry name" value="Hydrolase"/>
    <property type="match status" value="1"/>
</dbReference>
<dbReference type="SUPFAM" id="SSF56784">
    <property type="entry name" value="HAD-like"/>
    <property type="match status" value="1"/>
</dbReference>